<reference evidence="2" key="1">
    <citation type="journal article" date="2020" name="mSystems">
        <title>Genome- and Community-Level Interaction Insights into Carbon Utilization and Element Cycling Functions of Hydrothermarchaeota in Hydrothermal Sediment.</title>
        <authorList>
            <person name="Zhou Z."/>
            <person name="Liu Y."/>
            <person name="Xu W."/>
            <person name="Pan J."/>
            <person name="Luo Z.H."/>
            <person name="Li M."/>
        </authorList>
    </citation>
    <scope>NUCLEOTIDE SEQUENCE [LARGE SCALE GENOMIC DNA]</scope>
    <source>
        <strain evidence="2">SpSt-488</strain>
    </source>
</reference>
<evidence type="ECO:0000256" key="1">
    <source>
        <dbReference type="SAM" id="MobiDB-lite"/>
    </source>
</evidence>
<dbReference type="EMBL" id="DSUT01000075">
    <property type="protein sequence ID" value="HGK28070.1"/>
    <property type="molecule type" value="Genomic_DNA"/>
</dbReference>
<feature type="region of interest" description="Disordered" evidence="1">
    <location>
        <begin position="234"/>
        <end position="300"/>
    </location>
</feature>
<accession>A0A7C4GAP9</accession>
<dbReference type="AlphaFoldDB" id="A0A7C4GAP9"/>
<proteinExistence type="predicted"/>
<gene>
    <name evidence="2" type="ORF">ENS41_03870</name>
</gene>
<organism evidence="2">
    <name type="scientific">candidate division WOR-3 bacterium</name>
    <dbReference type="NCBI Taxonomy" id="2052148"/>
    <lineage>
        <taxon>Bacteria</taxon>
        <taxon>Bacteria division WOR-3</taxon>
    </lineage>
</organism>
<sequence length="300" mass="31693">MAEPKVSFIKAMAATSGWQPFLPQPEATPPKVADVFTTIPDFLTIEGAGAAPLRAIISVSKLCGCASEVMVAVDELGRVYIVSCPDETAADPYSTVVADVLAASGRLWRMAYADFSALFKEPLGASLEEYVMPRARADWDFEVFEPAVTACLERGRFPVVLVTARPEGQIKEIVGYFRGMNLDAQLAPYAFYDSGGVQVLEPARAGVSAAPQPAATPYRQDFARPGQLGARAEAVFGTPPPASPAQPASAPEPEAEESQPVMPAGAAPTEPAKRVARPPGPGTKPGVMAGKRPPPKQDKE</sequence>
<evidence type="ECO:0000313" key="2">
    <source>
        <dbReference type="EMBL" id="HGK28070.1"/>
    </source>
</evidence>
<comment type="caution">
    <text evidence="2">The sequence shown here is derived from an EMBL/GenBank/DDBJ whole genome shotgun (WGS) entry which is preliminary data.</text>
</comment>
<protein>
    <submittedName>
        <fullName evidence="2">Uncharacterized protein</fullName>
    </submittedName>
</protein>
<name>A0A7C4GAP9_UNCW3</name>